<accession>A0A089HM43</accession>
<reference evidence="10" key="1">
    <citation type="submission" date="2014-06" db="EMBL/GenBank/DDBJ databases">
        <authorList>
            <person name="Cheng C."/>
            <person name="Sun J."/>
            <person name="Rui Y."/>
        </authorList>
    </citation>
    <scope>NUCLEOTIDE SEQUENCE</scope>
    <source>
        <strain evidence="10">NF120266</strain>
    </source>
</reference>
<dbReference type="GO" id="GO:0004146">
    <property type="term" value="F:dihydrofolate reductase activity"/>
    <property type="evidence" value="ECO:0007669"/>
    <property type="project" value="UniProtKB-EC"/>
</dbReference>
<dbReference type="InterPro" id="IPR001796">
    <property type="entry name" value="DHFR_dom"/>
</dbReference>
<evidence type="ECO:0000256" key="1">
    <source>
        <dbReference type="ARBA" id="ARBA00004903"/>
    </source>
</evidence>
<dbReference type="Pfam" id="PF00186">
    <property type="entry name" value="DHFR_1"/>
    <property type="match status" value="1"/>
</dbReference>
<dbReference type="NCBIfam" id="NF000018">
    <property type="entry name" value="trim_DfrA10"/>
    <property type="match status" value="1"/>
</dbReference>
<comment type="pathway">
    <text evidence="1">Cofactor biosynthesis; tetrahydrofolate biosynthesis; 5,6,7,8-tetrahydrofolate from 7,8-dihydrofolate: step 1/1.</text>
</comment>
<sequence>MNISLIFANELITRAFGNQGKLPWQFIKEDMQFFQKTTENSVVVMGLNTWRSLPKMKKLGRDFIVISSTITEHEVLNNNIQIFKSFESFLEAFRDTTKPINVIGGVGLLSEAIEHASTVYMSSIHMVKPVHADVYVPVELMNKLYSDFKYPENILWVGDPIDSVYSLSIDKFVRPASLVGVPNDINT</sequence>
<evidence type="ECO:0000313" key="10">
    <source>
        <dbReference type="EMBL" id="AIP98282.1"/>
    </source>
</evidence>
<feature type="domain" description="DHFR" evidence="9">
    <location>
        <begin position="2"/>
        <end position="174"/>
    </location>
</feature>
<dbReference type="InterPro" id="IPR024072">
    <property type="entry name" value="DHFR-like_dom_sf"/>
</dbReference>
<dbReference type="EMBL" id="KM111266">
    <property type="protein sequence ID" value="AIP98282.1"/>
    <property type="molecule type" value="Genomic_DNA"/>
</dbReference>
<dbReference type="AlphaFoldDB" id="A0A089HM43"/>
<dbReference type="GO" id="GO:0046452">
    <property type="term" value="P:dihydrofolate metabolic process"/>
    <property type="evidence" value="ECO:0007669"/>
    <property type="project" value="TreeGrafter"/>
</dbReference>
<dbReference type="PROSITE" id="PS00075">
    <property type="entry name" value="DHFR_1"/>
    <property type="match status" value="1"/>
</dbReference>
<name>A0A089HM43_PROMI</name>
<organism evidence="10">
    <name type="scientific">Proteus mirabilis</name>
    <dbReference type="NCBI Taxonomy" id="584"/>
    <lineage>
        <taxon>Bacteria</taxon>
        <taxon>Pseudomonadati</taxon>
        <taxon>Pseudomonadota</taxon>
        <taxon>Gammaproteobacteria</taxon>
        <taxon>Enterobacterales</taxon>
        <taxon>Morganellaceae</taxon>
        <taxon>Proteus</taxon>
    </lineage>
</organism>
<keyword evidence="6" id="KW-0560">Oxidoreductase</keyword>
<dbReference type="SUPFAM" id="SSF53597">
    <property type="entry name" value="Dihydrofolate reductase-like"/>
    <property type="match status" value="1"/>
</dbReference>
<dbReference type="RefSeq" id="WP_001027119.1">
    <property type="nucleotide sequence ID" value="NZ_CAXOJF010000047.1"/>
</dbReference>
<evidence type="ECO:0000256" key="5">
    <source>
        <dbReference type="ARBA" id="ARBA00022857"/>
    </source>
</evidence>
<evidence type="ECO:0000256" key="7">
    <source>
        <dbReference type="ARBA" id="ARBA00025067"/>
    </source>
</evidence>
<evidence type="ECO:0000256" key="2">
    <source>
        <dbReference type="ARBA" id="ARBA00009539"/>
    </source>
</evidence>
<dbReference type="GO" id="GO:0050661">
    <property type="term" value="F:NADP binding"/>
    <property type="evidence" value="ECO:0007669"/>
    <property type="project" value="InterPro"/>
</dbReference>
<evidence type="ECO:0000256" key="3">
    <source>
        <dbReference type="ARBA" id="ARBA00012856"/>
    </source>
</evidence>
<keyword evidence="4" id="KW-0554">One-carbon metabolism</keyword>
<proteinExistence type="inferred from homology"/>
<evidence type="ECO:0000256" key="6">
    <source>
        <dbReference type="ARBA" id="ARBA00023002"/>
    </source>
</evidence>
<dbReference type="GO" id="GO:0046655">
    <property type="term" value="P:folic acid metabolic process"/>
    <property type="evidence" value="ECO:0007669"/>
    <property type="project" value="TreeGrafter"/>
</dbReference>
<protein>
    <recommendedName>
        <fullName evidence="3">dihydrofolate reductase</fullName>
        <ecNumber evidence="3">1.5.1.3</ecNumber>
    </recommendedName>
</protein>
<dbReference type="EC" id="1.5.1.3" evidence="3"/>
<dbReference type="CDD" id="cd00209">
    <property type="entry name" value="DHFR"/>
    <property type="match status" value="1"/>
</dbReference>
<gene>
    <name evidence="10" type="primary">dfrA10</name>
</gene>
<dbReference type="InterPro" id="IPR017925">
    <property type="entry name" value="DHFR_CS"/>
</dbReference>
<dbReference type="Gene3D" id="3.40.430.10">
    <property type="entry name" value="Dihydrofolate Reductase, subunit A"/>
    <property type="match status" value="1"/>
</dbReference>
<dbReference type="InterPro" id="IPR012259">
    <property type="entry name" value="DHFR"/>
</dbReference>
<dbReference type="PROSITE" id="PS51330">
    <property type="entry name" value="DHFR_2"/>
    <property type="match status" value="1"/>
</dbReference>
<keyword evidence="5" id="KW-0521">NADP</keyword>
<dbReference type="PRINTS" id="PR00070">
    <property type="entry name" value="DHFR"/>
</dbReference>
<evidence type="ECO:0000256" key="4">
    <source>
        <dbReference type="ARBA" id="ARBA00022563"/>
    </source>
</evidence>
<dbReference type="SMR" id="A0A089HM43"/>
<evidence type="ECO:0000259" key="9">
    <source>
        <dbReference type="PROSITE" id="PS51330"/>
    </source>
</evidence>
<dbReference type="PANTHER" id="PTHR48069">
    <property type="entry name" value="DIHYDROFOLATE REDUCTASE"/>
    <property type="match status" value="1"/>
</dbReference>
<dbReference type="PANTHER" id="PTHR48069:SF3">
    <property type="entry name" value="DIHYDROFOLATE REDUCTASE"/>
    <property type="match status" value="1"/>
</dbReference>
<comment type="similarity">
    <text evidence="2 8">Belongs to the dihydrofolate reductase family.</text>
</comment>
<evidence type="ECO:0000256" key="8">
    <source>
        <dbReference type="RuleBase" id="RU004474"/>
    </source>
</evidence>
<dbReference type="GO" id="GO:0046654">
    <property type="term" value="P:tetrahydrofolate biosynthetic process"/>
    <property type="evidence" value="ECO:0007669"/>
    <property type="project" value="UniProtKB-UniPathway"/>
</dbReference>
<comment type="function">
    <text evidence="7">Key enzyme in folate metabolism. Catalyzes an essential reaction for de novo glycine and purine synthesis, and for DNA precursor synthesis.</text>
</comment>
<dbReference type="UniPathway" id="UPA00077">
    <property type="reaction ID" value="UER00158"/>
</dbReference>
<dbReference type="GO" id="GO:0006730">
    <property type="term" value="P:one-carbon metabolic process"/>
    <property type="evidence" value="ECO:0007669"/>
    <property type="project" value="UniProtKB-KW"/>
</dbReference>